<reference evidence="3" key="1">
    <citation type="journal article" date="2019" name="Int. J. Syst. Evol. Microbiol.">
        <title>The Global Catalogue of Microorganisms (GCM) 10K type strain sequencing project: providing services to taxonomists for standard genome sequencing and annotation.</title>
        <authorList>
            <consortium name="The Broad Institute Genomics Platform"/>
            <consortium name="The Broad Institute Genome Sequencing Center for Infectious Disease"/>
            <person name="Wu L."/>
            <person name="Ma J."/>
        </authorList>
    </citation>
    <scope>NUCLEOTIDE SEQUENCE [LARGE SCALE GENOMIC DNA]</scope>
    <source>
        <strain evidence="3">JCM 18324</strain>
    </source>
</reference>
<feature type="region of interest" description="Disordered" evidence="1">
    <location>
        <begin position="1"/>
        <end position="69"/>
    </location>
</feature>
<evidence type="ECO:0000256" key="1">
    <source>
        <dbReference type="SAM" id="MobiDB-lite"/>
    </source>
</evidence>
<comment type="caution">
    <text evidence="2">The sequence shown here is derived from an EMBL/GenBank/DDBJ whole genome shotgun (WGS) entry which is preliminary data.</text>
</comment>
<keyword evidence="3" id="KW-1185">Reference proteome</keyword>
<organism evidence="2 3">
    <name type="scientific">Streptomyces sanyensis</name>
    <dbReference type="NCBI Taxonomy" id="568869"/>
    <lineage>
        <taxon>Bacteria</taxon>
        <taxon>Bacillati</taxon>
        <taxon>Actinomycetota</taxon>
        <taxon>Actinomycetes</taxon>
        <taxon>Kitasatosporales</taxon>
        <taxon>Streptomycetaceae</taxon>
        <taxon>Streptomyces</taxon>
    </lineage>
</organism>
<feature type="compositionally biased region" description="Basic and acidic residues" evidence="1">
    <location>
        <begin position="1"/>
        <end position="32"/>
    </location>
</feature>
<name>A0ABP8ZXF2_9ACTN</name>
<dbReference type="EMBL" id="BAABJV010000002">
    <property type="protein sequence ID" value="GAA4768966.1"/>
    <property type="molecule type" value="Genomic_DNA"/>
</dbReference>
<protein>
    <recommendedName>
        <fullName evidence="4">Secreted protein</fullName>
    </recommendedName>
</protein>
<proteinExistence type="predicted"/>
<accession>A0ABP8ZXF2</accession>
<sequence>MRGGGRDGRDRGDDRDGRDRLRADRPAARTDQGETIVVGGTGDRGAAGAPRTRPRRPRPLLPGRRRPRPARVLARGLAVLTAASAALVAGPGLQQAHAASPCPGRVADSVSFPTGELRVYRGGGKVCAVTLARNPGPRRAMSVSLQTRGGRAVVDAGRFGRHAGPVTVSPLGRCVRATGTVSGVTRSTGWILC</sequence>
<feature type="compositionally biased region" description="Basic residues" evidence="1">
    <location>
        <begin position="52"/>
        <end position="69"/>
    </location>
</feature>
<evidence type="ECO:0008006" key="4">
    <source>
        <dbReference type="Google" id="ProtNLM"/>
    </source>
</evidence>
<evidence type="ECO:0000313" key="2">
    <source>
        <dbReference type="EMBL" id="GAA4768966.1"/>
    </source>
</evidence>
<dbReference type="Proteomes" id="UP001501147">
    <property type="component" value="Unassembled WGS sequence"/>
</dbReference>
<gene>
    <name evidence="2" type="ORF">GCM10023329_14660</name>
</gene>
<evidence type="ECO:0000313" key="3">
    <source>
        <dbReference type="Proteomes" id="UP001501147"/>
    </source>
</evidence>